<organism evidence="3">
    <name type="scientific">freshwater metagenome</name>
    <dbReference type="NCBI Taxonomy" id="449393"/>
    <lineage>
        <taxon>unclassified sequences</taxon>
        <taxon>metagenomes</taxon>
        <taxon>ecological metagenomes</taxon>
    </lineage>
</organism>
<dbReference type="InterPro" id="IPR020471">
    <property type="entry name" value="AKR"/>
</dbReference>
<dbReference type="Gene3D" id="3.20.20.100">
    <property type="entry name" value="NADP-dependent oxidoreductase domain"/>
    <property type="match status" value="1"/>
</dbReference>
<feature type="domain" description="NADP-dependent oxidoreductase" evidence="2">
    <location>
        <begin position="26"/>
        <end position="288"/>
    </location>
</feature>
<sequence>MAISQIAASGTFTLGANTTDPLTVRRLGFGAMRITGAGIWGDPPDHDVAIKVLRRAVELGVDFIDTADSYGPYVSEDLIREALYPYNDVLIATKGALTRQGPDKWESVGAPAYLRQCVQMSLRRLGVERIDLWQLHRIDPKVPADDQFGVMKEMQDEGLIRHIGLSEVSVSELLSAQKFFNVVSVQNLYNASNRASEELLAHCANNQIGFIPWFPLGNRELVAADGPLAGIAIRLGCTPAQVALAWLLQHSPVMLPIPGTGSIAHLDENCGGANVQLDELAISEINDLGKDLV</sequence>
<gene>
    <name evidence="3" type="ORF">UFOPK4043_00632</name>
</gene>
<dbReference type="CDD" id="cd19088">
    <property type="entry name" value="AKR_AKR13B1"/>
    <property type="match status" value="1"/>
</dbReference>
<dbReference type="InterPro" id="IPR023210">
    <property type="entry name" value="NADP_OxRdtase_dom"/>
</dbReference>
<keyword evidence="1" id="KW-0560">Oxidoreductase</keyword>
<dbReference type="Pfam" id="PF00248">
    <property type="entry name" value="Aldo_ket_red"/>
    <property type="match status" value="1"/>
</dbReference>
<evidence type="ECO:0000259" key="2">
    <source>
        <dbReference type="Pfam" id="PF00248"/>
    </source>
</evidence>
<dbReference type="PANTHER" id="PTHR43625:SF40">
    <property type="entry name" value="ALDO-KETO REDUCTASE YAKC [NADP(+)]"/>
    <property type="match status" value="1"/>
</dbReference>
<dbReference type="InterPro" id="IPR036812">
    <property type="entry name" value="NAD(P)_OxRdtase_dom_sf"/>
</dbReference>
<dbReference type="GO" id="GO:0016491">
    <property type="term" value="F:oxidoreductase activity"/>
    <property type="evidence" value="ECO:0007669"/>
    <property type="project" value="UniProtKB-KW"/>
</dbReference>
<accession>A0A6J7PIW7</accession>
<dbReference type="SUPFAM" id="SSF51430">
    <property type="entry name" value="NAD(P)-linked oxidoreductase"/>
    <property type="match status" value="1"/>
</dbReference>
<proteinExistence type="predicted"/>
<reference evidence="3" key="1">
    <citation type="submission" date="2020-05" db="EMBL/GenBank/DDBJ databases">
        <authorList>
            <person name="Chiriac C."/>
            <person name="Salcher M."/>
            <person name="Ghai R."/>
            <person name="Kavagutti S V."/>
        </authorList>
    </citation>
    <scope>NUCLEOTIDE SEQUENCE</scope>
</reference>
<name>A0A6J7PIW7_9ZZZZ</name>
<dbReference type="EMBL" id="CAFBPA010000073">
    <property type="protein sequence ID" value="CAB5003183.1"/>
    <property type="molecule type" value="Genomic_DNA"/>
</dbReference>
<dbReference type="PANTHER" id="PTHR43625">
    <property type="entry name" value="AFLATOXIN B1 ALDEHYDE REDUCTASE"/>
    <property type="match status" value="1"/>
</dbReference>
<evidence type="ECO:0000313" key="3">
    <source>
        <dbReference type="EMBL" id="CAB5003183.1"/>
    </source>
</evidence>
<evidence type="ECO:0000256" key="1">
    <source>
        <dbReference type="ARBA" id="ARBA00023002"/>
    </source>
</evidence>
<dbReference type="AlphaFoldDB" id="A0A6J7PIW7"/>
<dbReference type="GO" id="GO:0005737">
    <property type="term" value="C:cytoplasm"/>
    <property type="evidence" value="ECO:0007669"/>
    <property type="project" value="TreeGrafter"/>
</dbReference>
<protein>
    <submittedName>
        <fullName evidence="3">Unannotated protein</fullName>
    </submittedName>
</protein>
<dbReference type="PRINTS" id="PR00069">
    <property type="entry name" value="ALDKETRDTASE"/>
</dbReference>
<dbReference type="InterPro" id="IPR050791">
    <property type="entry name" value="Aldo-Keto_reductase"/>
</dbReference>